<keyword evidence="12" id="KW-1185">Reference proteome</keyword>
<dbReference type="AlphaFoldDB" id="A0A3A2ZQV7"/>
<dbReference type="PANTHER" id="PTHR12820">
    <property type="entry name" value="VACUOLAR SORTING PROTEIN 53"/>
    <property type="match status" value="1"/>
</dbReference>
<evidence type="ECO:0000256" key="5">
    <source>
        <dbReference type="ARBA" id="ARBA00023034"/>
    </source>
</evidence>
<evidence type="ECO:0000256" key="3">
    <source>
        <dbReference type="ARBA" id="ARBA00008628"/>
    </source>
</evidence>
<sequence length="869" mass="96073">MTTNGESSLDPLDAADYDPIDHLNAIFSHPSTLSSVSQVSHSLRAYEDELDNDIGALVEDQVTSNAESVGRIQTAKADLSELFKKIDDVRDRAWTTEQSITEMTADIKQLDNAKRNLTQSMTALKRLQMLTTAYDQLHALSRTRQYRDCAQLLQAVIQLMTHFKSYRSIDQIALLSRNVADIQRELLEQVCEDFELAFAKGEVGQKAGVLAEGCLVMDALGDNARSRLITWYCNFQLREYRQVFRNNEEAGSLDNISRRYSWFRRILKIYDEEYANIFPASWRVNEVLANVFCEGTREDFKGILSRSVRNGQTIDVNLLLSCLQETLDFEHSLERRFASPSRLSTDTFTSNEAPVFGQAISEAFEPYLSVWVEAQDKQLATLIPKYRQQPIKPPDEEFNSHIVIASSTELFAFYRHALQQCAKLSTGPPLAELAKVFAKYLDQYAQQVLLNYISERPTGHTPSSVPNLEDLILVLNTADYCYTTCNQLEEKIKGRVDKNLKQSVDLQSQADSFMGIASSAVRGLVRIVELDLEPCWREMRNTPWSKLAAVSDQSSYVGEILSKTKPRCSEILQLLHKQQYARAFTDHLVELMSSLYISNIFQCKPVSETGAEQMLLDTYTLKSGLSSLLPAPAPAGFVKRVNTSFAKIESLLKTLQVQPSPPETLVQAYLIHIADQSNTNFRKILDIKGIRSRQEQNHLVELFQVHRASDRHAPNLQQNNPILNTLQPSTSSSSGSVSQGLGLGNLSTSAAASIGGSSSRFDPSMLGSAIISAAKDGVDRFGNPSLGMSGTGTPSGGTGPPAISVSGTSSPAPVPPGQAQQSQTQATSAGESSPSVNLNENLKNIGKFFRRDLGGFGGRFGRGTEEPSG</sequence>
<dbReference type="GO" id="GO:0042147">
    <property type="term" value="P:retrograde transport, endosome to Golgi"/>
    <property type="evidence" value="ECO:0007669"/>
    <property type="project" value="InterPro"/>
</dbReference>
<evidence type="ECO:0000313" key="12">
    <source>
        <dbReference type="Proteomes" id="UP000266188"/>
    </source>
</evidence>
<dbReference type="GO" id="GO:0000938">
    <property type="term" value="C:GARP complex"/>
    <property type="evidence" value="ECO:0007669"/>
    <property type="project" value="InterPro"/>
</dbReference>
<evidence type="ECO:0000259" key="10">
    <source>
        <dbReference type="Pfam" id="PF16854"/>
    </source>
</evidence>
<feature type="compositionally biased region" description="Low complexity" evidence="8">
    <location>
        <begin position="723"/>
        <end position="740"/>
    </location>
</feature>
<dbReference type="EMBL" id="MVGC01000044">
    <property type="protein sequence ID" value="RJE25552.1"/>
    <property type="molecule type" value="Genomic_DNA"/>
</dbReference>
<feature type="compositionally biased region" description="Low complexity" evidence="8">
    <location>
        <begin position="818"/>
        <end position="829"/>
    </location>
</feature>
<dbReference type="GO" id="GO:0010008">
    <property type="term" value="C:endosome membrane"/>
    <property type="evidence" value="ECO:0007669"/>
    <property type="project" value="UniProtKB-SubCell"/>
</dbReference>
<dbReference type="Pfam" id="PF16854">
    <property type="entry name" value="VPS53_C"/>
    <property type="match status" value="1"/>
</dbReference>
<proteinExistence type="inferred from homology"/>
<protein>
    <submittedName>
        <fullName evidence="11">GARP complex subunit Vps53</fullName>
    </submittedName>
</protein>
<comment type="similarity">
    <text evidence="3">Belongs to the VPS53 family.</text>
</comment>
<comment type="subcellular location">
    <subcellularLocation>
        <location evidence="2">Endosome membrane</location>
        <topology evidence="2">Peripheral membrane protein</topology>
    </subcellularLocation>
    <subcellularLocation>
        <location evidence="1">Golgi apparatus</location>
        <location evidence="1">trans-Golgi network membrane</location>
        <topology evidence="1">Peripheral membrane protein</topology>
    </subcellularLocation>
</comment>
<evidence type="ECO:0000256" key="6">
    <source>
        <dbReference type="ARBA" id="ARBA00023136"/>
    </source>
</evidence>
<dbReference type="Pfam" id="PF04100">
    <property type="entry name" value="Vps53_N"/>
    <property type="match status" value="1"/>
</dbReference>
<evidence type="ECO:0000313" key="11">
    <source>
        <dbReference type="EMBL" id="RJE25552.1"/>
    </source>
</evidence>
<dbReference type="InterPro" id="IPR031745">
    <property type="entry name" value="Vps53_C"/>
</dbReference>
<feature type="domain" description="Vps53 N-terminal" evidence="9">
    <location>
        <begin position="16"/>
        <end position="388"/>
    </location>
</feature>
<evidence type="ECO:0000256" key="1">
    <source>
        <dbReference type="ARBA" id="ARBA00004150"/>
    </source>
</evidence>
<dbReference type="Gene3D" id="1.10.357.50">
    <property type="match status" value="1"/>
</dbReference>
<dbReference type="GO" id="GO:0005829">
    <property type="term" value="C:cytosol"/>
    <property type="evidence" value="ECO:0007669"/>
    <property type="project" value="GOC"/>
</dbReference>
<keyword evidence="4" id="KW-0967">Endosome</keyword>
<feature type="compositionally biased region" description="Gly residues" evidence="8">
    <location>
        <begin position="789"/>
        <end position="799"/>
    </location>
</feature>
<dbReference type="STRING" id="2070753.A0A3A2ZQV7"/>
<feature type="compositionally biased region" description="Polar residues" evidence="8">
    <location>
        <begin position="830"/>
        <end position="839"/>
    </location>
</feature>
<keyword evidence="6" id="KW-0472">Membrane</keyword>
<dbReference type="InterPro" id="IPR038260">
    <property type="entry name" value="Vps53_C_sf"/>
</dbReference>
<dbReference type="InterPro" id="IPR039766">
    <property type="entry name" value="Vps53"/>
</dbReference>
<feature type="domain" description="Vps53 C-terminal" evidence="10">
    <location>
        <begin position="612"/>
        <end position="690"/>
    </location>
</feature>
<dbReference type="OrthoDB" id="10261632at2759"/>
<feature type="region of interest" description="Disordered" evidence="8">
    <location>
        <begin position="782"/>
        <end position="839"/>
    </location>
</feature>
<keyword evidence="7" id="KW-0175">Coiled coil</keyword>
<keyword evidence="5" id="KW-0333">Golgi apparatus</keyword>
<evidence type="ECO:0000256" key="2">
    <source>
        <dbReference type="ARBA" id="ARBA00004481"/>
    </source>
</evidence>
<dbReference type="PANTHER" id="PTHR12820:SF0">
    <property type="entry name" value="VACUOLAR PROTEIN SORTING-ASSOCIATED PROTEIN 53 HOMOLOG"/>
    <property type="match status" value="1"/>
</dbReference>
<feature type="region of interest" description="Disordered" evidence="8">
    <location>
        <begin position="850"/>
        <end position="869"/>
    </location>
</feature>
<organism evidence="11 12">
    <name type="scientific">Aspergillus sclerotialis</name>
    <dbReference type="NCBI Taxonomy" id="2070753"/>
    <lineage>
        <taxon>Eukaryota</taxon>
        <taxon>Fungi</taxon>
        <taxon>Dikarya</taxon>
        <taxon>Ascomycota</taxon>
        <taxon>Pezizomycotina</taxon>
        <taxon>Eurotiomycetes</taxon>
        <taxon>Eurotiomycetidae</taxon>
        <taxon>Eurotiales</taxon>
        <taxon>Aspergillaceae</taxon>
        <taxon>Aspergillus</taxon>
        <taxon>Aspergillus subgen. Polypaecilum</taxon>
    </lineage>
</organism>
<comment type="caution">
    <text evidence="11">The sequence shown here is derived from an EMBL/GenBank/DDBJ whole genome shotgun (WGS) entry which is preliminary data.</text>
</comment>
<feature type="region of interest" description="Disordered" evidence="8">
    <location>
        <begin position="714"/>
        <end position="740"/>
    </location>
</feature>
<evidence type="ECO:0000256" key="4">
    <source>
        <dbReference type="ARBA" id="ARBA00022753"/>
    </source>
</evidence>
<dbReference type="InterPro" id="IPR007234">
    <property type="entry name" value="Vps53_N"/>
</dbReference>
<gene>
    <name evidence="11" type="ORF">PHISCL_02092</name>
</gene>
<name>A0A3A2ZQV7_9EURO</name>
<evidence type="ECO:0000256" key="8">
    <source>
        <dbReference type="SAM" id="MobiDB-lite"/>
    </source>
</evidence>
<evidence type="ECO:0000256" key="7">
    <source>
        <dbReference type="SAM" id="Coils"/>
    </source>
</evidence>
<dbReference type="Proteomes" id="UP000266188">
    <property type="component" value="Unassembled WGS sequence"/>
</dbReference>
<accession>A0A3A2ZQV7</accession>
<feature type="coiled-coil region" evidence="7">
    <location>
        <begin position="72"/>
        <end position="130"/>
    </location>
</feature>
<evidence type="ECO:0000259" key="9">
    <source>
        <dbReference type="Pfam" id="PF04100"/>
    </source>
</evidence>
<reference evidence="12" key="1">
    <citation type="submission" date="2017-02" db="EMBL/GenBank/DDBJ databases">
        <authorList>
            <person name="Tafer H."/>
            <person name="Lopandic K."/>
        </authorList>
    </citation>
    <scope>NUCLEOTIDE SEQUENCE [LARGE SCALE GENOMIC DNA]</scope>
    <source>
        <strain evidence="12">CBS 366.77</strain>
    </source>
</reference>
<dbReference type="Gene3D" id="1.10.357.110">
    <property type="entry name" value="Vacuolar protein sorting-associated protein 53, C-terminus"/>
    <property type="match status" value="1"/>
</dbReference>